<evidence type="ECO:0000313" key="2">
    <source>
        <dbReference type="EMBL" id="CZR53693.1"/>
    </source>
</evidence>
<feature type="region of interest" description="Disordered" evidence="1">
    <location>
        <begin position="88"/>
        <end position="217"/>
    </location>
</feature>
<dbReference type="EMBL" id="FJOG01000004">
    <property type="protein sequence ID" value="CZR53693.1"/>
    <property type="molecule type" value="Genomic_DNA"/>
</dbReference>
<feature type="compositionally biased region" description="Low complexity" evidence="1">
    <location>
        <begin position="182"/>
        <end position="195"/>
    </location>
</feature>
<keyword evidence="3" id="KW-1185">Reference proteome</keyword>
<evidence type="ECO:0000313" key="3">
    <source>
        <dbReference type="Proteomes" id="UP000184330"/>
    </source>
</evidence>
<feature type="compositionally biased region" description="Basic and acidic residues" evidence="1">
    <location>
        <begin position="203"/>
        <end position="215"/>
    </location>
</feature>
<reference evidence="2 3" key="1">
    <citation type="submission" date="2016-03" db="EMBL/GenBank/DDBJ databases">
        <authorList>
            <person name="Ploux O."/>
        </authorList>
    </citation>
    <scope>NUCLEOTIDE SEQUENCE [LARGE SCALE GENOMIC DNA]</scope>
    <source>
        <strain evidence="2 3">UAMH 11012</strain>
    </source>
</reference>
<organism evidence="2 3">
    <name type="scientific">Phialocephala subalpina</name>
    <dbReference type="NCBI Taxonomy" id="576137"/>
    <lineage>
        <taxon>Eukaryota</taxon>
        <taxon>Fungi</taxon>
        <taxon>Dikarya</taxon>
        <taxon>Ascomycota</taxon>
        <taxon>Pezizomycotina</taxon>
        <taxon>Leotiomycetes</taxon>
        <taxon>Helotiales</taxon>
        <taxon>Mollisiaceae</taxon>
        <taxon>Phialocephala</taxon>
        <taxon>Phialocephala fortinii species complex</taxon>
    </lineage>
</organism>
<protein>
    <submittedName>
        <fullName evidence="2">Uncharacterized protein</fullName>
    </submittedName>
</protein>
<dbReference type="Proteomes" id="UP000184330">
    <property type="component" value="Unassembled WGS sequence"/>
</dbReference>
<dbReference type="OrthoDB" id="5421770at2759"/>
<sequence length="244" mass="25225">MSDTEMNTSTAGTAGTASGASGAFADMPQGDVDFIMACIQNANDGVLTVDAAKIAANLGYNNVRSVGNRLNLIKKKYGLAISASAAKKSAVTGADADASVSTPTKTPKTPNKVVKTPKTPRTKATPTPAKTKKTPAKKSADADTEMGDAEHDEEEGGVSIAKDEDDEAAPETPTKPKKAAVKKAPAVKKTPAVKKSPAKKTPAKKEVKSKEKVVEDLDEDMEEAVADLSVKATGEEVEPEGDAE</sequence>
<name>A0A1L7WLQ1_9HELO</name>
<dbReference type="AlphaFoldDB" id="A0A1L7WLQ1"/>
<evidence type="ECO:0000256" key="1">
    <source>
        <dbReference type="SAM" id="MobiDB-lite"/>
    </source>
</evidence>
<feature type="compositionally biased region" description="Low complexity" evidence="1">
    <location>
        <begin position="8"/>
        <end position="22"/>
    </location>
</feature>
<dbReference type="STRING" id="576137.A0A1L7WLQ1"/>
<feature type="region of interest" description="Disordered" evidence="1">
    <location>
        <begin position="1"/>
        <end position="22"/>
    </location>
</feature>
<feature type="compositionally biased region" description="Low complexity" evidence="1">
    <location>
        <begin position="102"/>
        <end position="129"/>
    </location>
</feature>
<accession>A0A1L7WLQ1</accession>
<gene>
    <name evidence="2" type="ORF">PAC_03573</name>
</gene>
<proteinExistence type="predicted"/>
<feature type="compositionally biased region" description="Acidic residues" evidence="1">
    <location>
        <begin position="142"/>
        <end position="156"/>
    </location>
</feature>